<gene>
    <name evidence="2" type="ORF">NG895_17095</name>
</gene>
<evidence type="ECO:0000256" key="1">
    <source>
        <dbReference type="SAM" id="MobiDB-lite"/>
    </source>
</evidence>
<dbReference type="AlphaFoldDB" id="A0A9X2FI57"/>
<evidence type="ECO:0000313" key="3">
    <source>
        <dbReference type="Proteomes" id="UP001155241"/>
    </source>
</evidence>
<reference evidence="2" key="1">
    <citation type="submission" date="2022-06" db="EMBL/GenBank/DDBJ databases">
        <title>Aeoliella straminimaris, a novel planctomycete from sediments.</title>
        <authorList>
            <person name="Vitorino I.R."/>
            <person name="Lage O.M."/>
        </authorList>
    </citation>
    <scope>NUCLEOTIDE SEQUENCE</scope>
    <source>
        <strain evidence="2">ICT_H6.2</strain>
    </source>
</reference>
<dbReference type="Proteomes" id="UP001155241">
    <property type="component" value="Unassembled WGS sequence"/>
</dbReference>
<name>A0A9X2FI57_9BACT</name>
<dbReference type="RefSeq" id="WP_252853731.1">
    <property type="nucleotide sequence ID" value="NZ_JAMXLR010000061.1"/>
</dbReference>
<dbReference type="InterPro" id="IPR011990">
    <property type="entry name" value="TPR-like_helical_dom_sf"/>
</dbReference>
<dbReference type="Gene3D" id="1.25.40.10">
    <property type="entry name" value="Tetratricopeptide repeat domain"/>
    <property type="match status" value="1"/>
</dbReference>
<evidence type="ECO:0000313" key="2">
    <source>
        <dbReference type="EMBL" id="MCO6045616.1"/>
    </source>
</evidence>
<dbReference type="EMBL" id="JAMXLR010000061">
    <property type="protein sequence ID" value="MCO6045616.1"/>
    <property type="molecule type" value="Genomic_DNA"/>
</dbReference>
<accession>A0A9X2FI57</accession>
<dbReference type="SUPFAM" id="SSF48452">
    <property type="entry name" value="TPR-like"/>
    <property type="match status" value="1"/>
</dbReference>
<sequence>MEDLKPMCQVTHGQIAGGTCPWCPAELSRRRAGSVAQGRSGKCRWDLDAMSAALDAEEHEVRSVTISNLMFDHGPSIEASLPLLSQALGDPSELNRHLVESALCKLGRGLSPGEVQPLEDGLGESPCEAATRILLLGYYFLGQRQSPAARESRLEHALWLIEHAPATKTAGSPEAYFLEREDAAAYLQASELWLDQVDKHPHHPAVLGNAASFFLLNDRQQSESLYQEAQRLDPENPAWSERLGQLYSLPTKGQDSPPEHRAGQALRAFRESESAREAEANNGNQQESQEARARRFVSRMHLLPQMAKAAVAAGELEQAERYATELLTLAEDEEFSPPERRDGNAIHYANLVLGQCALRAGDEEGAKQYLLASGRIKGSPNLCSFGPNMSLAKELLEHGEPTAVLEYFELCRGFWKSHEAQLDQWIEEVQRGEVPDFGANLSY</sequence>
<proteinExistence type="predicted"/>
<protein>
    <submittedName>
        <fullName evidence="2">RNA polymerase subunit sigma-24</fullName>
    </submittedName>
</protein>
<feature type="region of interest" description="Disordered" evidence="1">
    <location>
        <begin position="249"/>
        <end position="293"/>
    </location>
</feature>
<comment type="caution">
    <text evidence="2">The sequence shown here is derived from an EMBL/GenBank/DDBJ whole genome shotgun (WGS) entry which is preliminary data.</text>
</comment>
<feature type="compositionally biased region" description="Basic and acidic residues" evidence="1">
    <location>
        <begin position="257"/>
        <end position="279"/>
    </location>
</feature>
<organism evidence="2 3">
    <name type="scientific">Aeoliella straminimaris</name>
    <dbReference type="NCBI Taxonomy" id="2954799"/>
    <lineage>
        <taxon>Bacteria</taxon>
        <taxon>Pseudomonadati</taxon>
        <taxon>Planctomycetota</taxon>
        <taxon>Planctomycetia</taxon>
        <taxon>Pirellulales</taxon>
        <taxon>Lacipirellulaceae</taxon>
        <taxon>Aeoliella</taxon>
    </lineage>
</organism>
<keyword evidence="3" id="KW-1185">Reference proteome</keyword>